<evidence type="ECO:0000259" key="2">
    <source>
        <dbReference type="PROSITE" id="PS50405"/>
    </source>
</evidence>
<organism evidence="3 4">
    <name type="scientific">Caulobacter ginsengisoli</name>
    <dbReference type="NCBI Taxonomy" id="400775"/>
    <lineage>
        <taxon>Bacteria</taxon>
        <taxon>Pseudomonadati</taxon>
        <taxon>Pseudomonadota</taxon>
        <taxon>Alphaproteobacteria</taxon>
        <taxon>Caulobacterales</taxon>
        <taxon>Caulobacteraceae</taxon>
        <taxon>Caulobacter</taxon>
    </lineage>
</organism>
<dbReference type="RefSeq" id="WP_307352687.1">
    <property type="nucleotide sequence ID" value="NZ_JAUSVS010000012.1"/>
</dbReference>
<dbReference type="PROSITE" id="PS50404">
    <property type="entry name" value="GST_NTER"/>
    <property type="match status" value="1"/>
</dbReference>
<keyword evidence="4" id="KW-1185">Reference proteome</keyword>
<accession>A0ABU0IX35</accession>
<dbReference type="SUPFAM" id="SSF47616">
    <property type="entry name" value="GST C-terminal domain-like"/>
    <property type="match status" value="1"/>
</dbReference>
<dbReference type="CDD" id="cd03046">
    <property type="entry name" value="GST_N_GTT1_like"/>
    <property type="match status" value="1"/>
</dbReference>
<evidence type="ECO:0000259" key="1">
    <source>
        <dbReference type="PROSITE" id="PS50404"/>
    </source>
</evidence>
<feature type="domain" description="GST C-terminal" evidence="2">
    <location>
        <begin position="85"/>
        <end position="204"/>
    </location>
</feature>
<dbReference type="InterPro" id="IPR004045">
    <property type="entry name" value="Glutathione_S-Trfase_N"/>
</dbReference>
<name>A0ABU0IX35_9CAUL</name>
<dbReference type="SUPFAM" id="SSF52833">
    <property type="entry name" value="Thioredoxin-like"/>
    <property type="match status" value="1"/>
</dbReference>
<gene>
    <name evidence="3" type="ORF">QO010_004367</name>
</gene>
<dbReference type="Pfam" id="PF13409">
    <property type="entry name" value="GST_N_2"/>
    <property type="match status" value="1"/>
</dbReference>
<dbReference type="InterPro" id="IPR040079">
    <property type="entry name" value="Glutathione_S-Trfase"/>
</dbReference>
<dbReference type="InterPro" id="IPR010987">
    <property type="entry name" value="Glutathione-S-Trfase_C-like"/>
</dbReference>
<dbReference type="InterPro" id="IPR036249">
    <property type="entry name" value="Thioredoxin-like_sf"/>
</dbReference>
<dbReference type="Gene3D" id="1.20.1050.10">
    <property type="match status" value="1"/>
</dbReference>
<protein>
    <submittedName>
        <fullName evidence="3">Glutathione S-transferase</fullName>
    </submittedName>
</protein>
<dbReference type="Proteomes" id="UP001228905">
    <property type="component" value="Unassembled WGS sequence"/>
</dbReference>
<dbReference type="InterPro" id="IPR004046">
    <property type="entry name" value="GST_C"/>
</dbReference>
<evidence type="ECO:0000313" key="3">
    <source>
        <dbReference type="EMBL" id="MDQ0466572.1"/>
    </source>
</evidence>
<reference evidence="3 4" key="1">
    <citation type="submission" date="2023-07" db="EMBL/GenBank/DDBJ databases">
        <title>Genomic Encyclopedia of Type Strains, Phase IV (KMG-IV): sequencing the most valuable type-strain genomes for metagenomic binning, comparative biology and taxonomic classification.</title>
        <authorList>
            <person name="Goeker M."/>
        </authorList>
    </citation>
    <scope>NUCLEOTIDE SEQUENCE [LARGE SCALE GENOMIC DNA]</scope>
    <source>
        <strain evidence="3 4">DSM 18695</strain>
    </source>
</reference>
<dbReference type="EMBL" id="JAUSVS010000012">
    <property type="protein sequence ID" value="MDQ0466572.1"/>
    <property type="molecule type" value="Genomic_DNA"/>
</dbReference>
<sequence>MLTIHNFPRGGRGQRVAWLCEEMGLEYRMAAVTYPPSPQYLALNPMGTVPFLEDDATGAAIGESAAICLYIAQAHGPTPLLPAPGHPDLAKVLEWTVFSEATLGSGVNTLLAERFGAPEADKGNWSARMAGGRVDQAVELIASRLGERDYLVGDSLTLADICIASILGVWRGALDRTAPPNLAAWLDRLAQRPAYQRARAAVTG</sequence>
<dbReference type="SFLD" id="SFLDG00358">
    <property type="entry name" value="Main_(cytGST)"/>
    <property type="match status" value="1"/>
</dbReference>
<proteinExistence type="predicted"/>
<comment type="caution">
    <text evidence="3">The sequence shown here is derived from an EMBL/GenBank/DDBJ whole genome shotgun (WGS) entry which is preliminary data.</text>
</comment>
<dbReference type="SFLD" id="SFLDG01150">
    <property type="entry name" value="Main.1:_Beta-like"/>
    <property type="match status" value="1"/>
</dbReference>
<dbReference type="PANTHER" id="PTHR44051:SF8">
    <property type="entry name" value="GLUTATHIONE S-TRANSFERASE GSTA"/>
    <property type="match status" value="1"/>
</dbReference>
<dbReference type="Pfam" id="PF00043">
    <property type="entry name" value="GST_C"/>
    <property type="match status" value="1"/>
</dbReference>
<dbReference type="PANTHER" id="PTHR44051">
    <property type="entry name" value="GLUTATHIONE S-TRANSFERASE-RELATED"/>
    <property type="match status" value="1"/>
</dbReference>
<dbReference type="PROSITE" id="PS50405">
    <property type="entry name" value="GST_CTER"/>
    <property type="match status" value="1"/>
</dbReference>
<feature type="domain" description="GST N-terminal" evidence="1">
    <location>
        <begin position="1"/>
        <end position="79"/>
    </location>
</feature>
<evidence type="ECO:0000313" key="4">
    <source>
        <dbReference type="Proteomes" id="UP001228905"/>
    </source>
</evidence>
<dbReference type="InterPro" id="IPR036282">
    <property type="entry name" value="Glutathione-S-Trfase_C_sf"/>
</dbReference>
<dbReference type="Gene3D" id="3.40.30.10">
    <property type="entry name" value="Glutaredoxin"/>
    <property type="match status" value="1"/>
</dbReference>
<dbReference type="SFLD" id="SFLDS00019">
    <property type="entry name" value="Glutathione_Transferase_(cytos"/>
    <property type="match status" value="1"/>
</dbReference>